<keyword evidence="4 5" id="KW-0460">Magnesium</keyword>
<dbReference type="InterPro" id="IPR000760">
    <property type="entry name" value="Inositol_monophosphatase-like"/>
</dbReference>
<dbReference type="PANTHER" id="PTHR20854:SF4">
    <property type="entry name" value="INOSITOL-1-MONOPHOSPHATASE-RELATED"/>
    <property type="match status" value="1"/>
</dbReference>
<dbReference type="PANTHER" id="PTHR20854">
    <property type="entry name" value="INOSITOL MONOPHOSPHATASE"/>
    <property type="match status" value="1"/>
</dbReference>
<keyword evidence="3" id="KW-0378">Hydrolase</keyword>
<keyword evidence="7" id="KW-1185">Reference proteome</keyword>
<feature type="binding site" evidence="5">
    <location>
        <position position="69"/>
    </location>
    <ligand>
        <name>Mg(2+)</name>
        <dbReference type="ChEBI" id="CHEBI:18420"/>
        <label>1</label>
        <note>catalytic</note>
    </ligand>
</feature>
<dbReference type="STRING" id="490188.SAMN04488068_2708"/>
<protein>
    <submittedName>
        <fullName evidence="6">Fructose-1,6-bisphosphatase</fullName>
    </submittedName>
</protein>
<dbReference type="PROSITE" id="PS00629">
    <property type="entry name" value="IMP_1"/>
    <property type="match status" value="1"/>
</dbReference>
<feature type="binding site" evidence="5">
    <location>
        <position position="219"/>
    </location>
    <ligand>
        <name>Mg(2+)</name>
        <dbReference type="ChEBI" id="CHEBI:18420"/>
        <label>1</label>
        <note>catalytic</note>
    </ligand>
</feature>
<dbReference type="CDD" id="cd01637">
    <property type="entry name" value="IMPase_like"/>
    <property type="match status" value="1"/>
</dbReference>
<evidence type="ECO:0000256" key="1">
    <source>
        <dbReference type="ARBA" id="ARBA00009759"/>
    </source>
</evidence>
<feature type="binding site" evidence="5">
    <location>
        <position position="93"/>
    </location>
    <ligand>
        <name>Mg(2+)</name>
        <dbReference type="ChEBI" id="CHEBI:18420"/>
        <label>2</label>
    </ligand>
</feature>
<dbReference type="GO" id="GO:0046872">
    <property type="term" value="F:metal ion binding"/>
    <property type="evidence" value="ECO:0007669"/>
    <property type="project" value="UniProtKB-KW"/>
</dbReference>
<dbReference type="AlphaFoldDB" id="A0A1M5QMB7"/>
<reference evidence="6 7" key="1">
    <citation type="submission" date="2016-11" db="EMBL/GenBank/DDBJ databases">
        <authorList>
            <person name="Jaros S."/>
            <person name="Januszkiewicz K."/>
            <person name="Wedrychowicz H."/>
        </authorList>
    </citation>
    <scope>NUCLEOTIDE SEQUENCE [LARGE SCALE GENOMIC DNA]</scope>
    <source>
        <strain evidence="6 7">CGMCC 1.7049</strain>
    </source>
</reference>
<evidence type="ECO:0000256" key="5">
    <source>
        <dbReference type="PIRSR" id="PIRSR600760-2"/>
    </source>
</evidence>
<dbReference type="Gene3D" id="3.30.540.10">
    <property type="entry name" value="Fructose-1,6-Bisphosphatase, subunit A, domain 1"/>
    <property type="match status" value="1"/>
</dbReference>
<dbReference type="GO" id="GO:0007165">
    <property type="term" value="P:signal transduction"/>
    <property type="evidence" value="ECO:0007669"/>
    <property type="project" value="TreeGrafter"/>
</dbReference>
<evidence type="ECO:0000256" key="2">
    <source>
        <dbReference type="ARBA" id="ARBA00022723"/>
    </source>
</evidence>
<sequence length="270" mass="29068">MPSPLIDTVATLLAGIAADVVMPRFRQLAASDVSEKSPGEIVTVVDRAVEAALIPALTALRSGSRVVGEEGVSENPDLLHGLDRGEVWVVDPIDGTTNFVHGREDFGIMVALLRDGEALMSWIQFPVNGGIAVAEHGSGAYWNGARLQLSERDAARPQALRGVVKTGFMPEPMRSRIDARAQRHVADRIPGTQSACGDYLSYARGESDLGLYWRMLPWDHAPGSLLLTEAGGHVARHDGSPYQVAMPGTGLLVARSHAVWQQAQRELLQP</sequence>
<evidence type="ECO:0000256" key="3">
    <source>
        <dbReference type="ARBA" id="ARBA00022801"/>
    </source>
</evidence>
<evidence type="ECO:0000313" key="6">
    <source>
        <dbReference type="EMBL" id="SHH15202.1"/>
    </source>
</evidence>
<keyword evidence="2 5" id="KW-0479">Metal-binding</keyword>
<gene>
    <name evidence="6" type="ORF">SAMN04488068_2708</name>
</gene>
<dbReference type="Pfam" id="PF00459">
    <property type="entry name" value="Inositol_P"/>
    <property type="match status" value="1"/>
</dbReference>
<organism evidence="6 7">
    <name type="scientific">Hydrocarboniphaga daqingensis</name>
    <dbReference type="NCBI Taxonomy" id="490188"/>
    <lineage>
        <taxon>Bacteria</taxon>
        <taxon>Pseudomonadati</taxon>
        <taxon>Pseudomonadota</taxon>
        <taxon>Gammaproteobacteria</taxon>
        <taxon>Nevskiales</taxon>
        <taxon>Nevskiaceae</taxon>
        <taxon>Hydrocarboniphaga</taxon>
    </lineage>
</organism>
<comment type="cofactor">
    <cofactor evidence="5">
        <name>Mg(2+)</name>
        <dbReference type="ChEBI" id="CHEBI:18420"/>
    </cofactor>
</comment>
<dbReference type="Proteomes" id="UP000199758">
    <property type="component" value="Unassembled WGS sequence"/>
</dbReference>
<dbReference type="SUPFAM" id="SSF56655">
    <property type="entry name" value="Carbohydrate phosphatase"/>
    <property type="match status" value="1"/>
</dbReference>
<dbReference type="RefSeq" id="WP_072898190.1">
    <property type="nucleotide sequence ID" value="NZ_FQWZ01000006.1"/>
</dbReference>
<dbReference type="EMBL" id="FQWZ01000006">
    <property type="protein sequence ID" value="SHH15202.1"/>
    <property type="molecule type" value="Genomic_DNA"/>
</dbReference>
<name>A0A1M5QMB7_9GAMM</name>
<dbReference type="GO" id="GO:0006020">
    <property type="term" value="P:inositol metabolic process"/>
    <property type="evidence" value="ECO:0007669"/>
    <property type="project" value="TreeGrafter"/>
</dbReference>
<dbReference type="OrthoDB" id="9785695at2"/>
<dbReference type="PRINTS" id="PR00377">
    <property type="entry name" value="IMPHPHTASES"/>
</dbReference>
<proteinExistence type="inferred from homology"/>
<evidence type="ECO:0000256" key="4">
    <source>
        <dbReference type="ARBA" id="ARBA00022842"/>
    </source>
</evidence>
<feature type="binding site" evidence="5">
    <location>
        <position position="94"/>
    </location>
    <ligand>
        <name>Mg(2+)</name>
        <dbReference type="ChEBI" id="CHEBI:18420"/>
        <label>1</label>
        <note>catalytic</note>
    </ligand>
</feature>
<dbReference type="GO" id="GO:0008934">
    <property type="term" value="F:inositol monophosphate 1-phosphatase activity"/>
    <property type="evidence" value="ECO:0007669"/>
    <property type="project" value="TreeGrafter"/>
</dbReference>
<dbReference type="Gene3D" id="3.40.190.80">
    <property type="match status" value="1"/>
</dbReference>
<feature type="binding site" evidence="5">
    <location>
        <position position="91"/>
    </location>
    <ligand>
        <name>Mg(2+)</name>
        <dbReference type="ChEBI" id="CHEBI:18420"/>
        <label>1</label>
        <note>catalytic</note>
    </ligand>
</feature>
<comment type="similarity">
    <text evidence="1">Belongs to the inositol monophosphatase superfamily.</text>
</comment>
<accession>A0A1M5QMB7</accession>
<evidence type="ECO:0000313" key="7">
    <source>
        <dbReference type="Proteomes" id="UP000199758"/>
    </source>
</evidence>
<dbReference type="InterPro" id="IPR020583">
    <property type="entry name" value="Inositol_monoP_metal-BS"/>
</dbReference>